<evidence type="ECO:0000256" key="6">
    <source>
        <dbReference type="RuleBase" id="RU004466"/>
    </source>
</evidence>
<dbReference type="GO" id="GO:0004659">
    <property type="term" value="F:prenyltransferase activity"/>
    <property type="evidence" value="ECO:0007669"/>
    <property type="project" value="InterPro"/>
</dbReference>
<protein>
    <recommendedName>
        <fullName evidence="9">Polyprenyl synthetase</fullName>
    </recommendedName>
</protein>
<dbReference type="SUPFAM" id="SSF48576">
    <property type="entry name" value="Terpenoid synthases"/>
    <property type="match status" value="1"/>
</dbReference>
<dbReference type="Pfam" id="PF00348">
    <property type="entry name" value="polyprenyl_synt"/>
    <property type="match status" value="1"/>
</dbReference>
<dbReference type="AlphaFoldDB" id="A0A2L0EIK6"/>
<dbReference type="PROSITE" id="PS00444">
    <property type="entry name" value="POLYPRENYL_SYNTHASE_2"/>
    <property type="match status" value="1"/>
</dbReference>
<evidence type="ECO:0000313" key="8">
    <source>
        <dbReference type="Proteomes" id="UP000238348"/>
    </source>
</evidence>
<dbReference type="EMBL" id="CP012673">
    <property type="protein sequence ID" value="AUX39131.1"/>
    <property type="molecule type" value="Genomic_DNA"/>
</dbReference>
<evidence type="ECO:0000256" key="2">
    <source>
        <dbReference type="ARBA" id="ARBA00006706"/>
    </source>
</evidence>
<name>A0A2L0EIK6_SORCE</name>
<evidence type="ECO:0000313" key="7">
    <source>
        <dbReference type="EMBL" id="AUX39131.1"/>
    </source>
</evidence>
<dbReference type="Gene3D" id="1.10.600.10">
    <property type="entry name" value="Farnesyl Diphosphate Synthase"/>
    <property type="match status" value="1"/>
</dbReference>
<evidence type="ECO:0000256" key="3">
    <source>
        <dbReference type="ARBA" id="ARBA00022679"/>
    </source>
</evidence>
<sequence>MTTSIEGLSALRTALLDYEEVRRRYSGEVERRVMERQGAGLVHGMTAYHLASGGKRMRALLPIWVCINLGGRAEDALDLGVGLELLHNATLIHDDIQDGDSHRRGRPAVWFQWGVAQAINAGDALIFQGIERIARSPAARQFLPFLMDALTRIAEGQAMDLDLHQRPAPAVTLKAWEAMARSKTGALFAACVRAGALAAGAEADVVESATTYGEDVGLLFQVQDDYLDIVGDKGRTHRGRDLMEGKLSFPVIWALEHGSAQAVAPVRALLECAREQRTLAMVDEAVDALARCGALRATAGWIRSAAQQLEIHWMAKVLPNWGWRCLAPIAHALAADLSAS</sequence>
<comment type="cofactor">
    <cofactor evidence="1">
        <name>Mg(2+)</name>
        <dbReference type="ChEBI" id="CHEBI:18420"/>
    </cofactor>
</comment>
<organism evidence="7 8">
    <name type="scientific">Sorangium cellulosum</name>
    <name type="common">Polyangium cellulosum</name>
    <dbReference type="NCBI Taxonomy" id="56"/>
    <lineage>
        <taxon>Bacteria</taxon>
        <taxon>Pseudomonadati</taxon>
        <taxon>Myxococcota</taxon>
        <taxon>Polyangia</taxon>
        <taxon>Polyangiales</taxon>
        <taxon>Polyangiaceae</taxon>
        <taxon>Sorangium</taxon>
    </lineage>
</organism>
<dbReference type="SFLD" id="SFLDS00005">
    <property type="entry name" value="Isoprenoid_Synthase_Type_I"/>
    <property type="match status" value="1"/>
</dbReference>
<evidence type="ECO:0008006" key="9">
    <source>
        <dbReference type="Google" id="ProtNLM"/>
    </source>
</evidence>
<dbReference type="PROSITE" id="PS00723">
    <property type="entry name" value="POLYPRENYL_SYNTHASE_1"/>
    <property type="match status" value="1"/>
</dbReference>
<dbReference type="InterPro" id="IPR000092">
    <property type="entry name" value="Polyprenyl_synt"/>
</dbReference>
<dbReference type="Proteomes" id="UP000238348">
    <property type="component" value="Chromosome"/>
</dbReference>
<dbReference type="InterPro" id="IPR033749">
    <property type="entry name" value="Polyprenyl_synt_CS"/>
</dbReference>
<comment type="similarity">
    <text evidence="2 6">Belongs to the FPP/GGPP synthase family.</text>
</comment>
<proteinExistence type="inferred from homology"/>
<dbReference type="PANTHER" id="PTHR12001">
    <property type="entry name" value="GERANYLGERANYL PYROPHOSPHATE SYNTHASE"/>
    <property type="match status" value="1"/>
</dbReference>
<dbReference type="InterPro" id="IPR008949">
    <property type="entry name" value="Isoprenoid_synthase_dom_sf"/>
</dbReference>
<evidence type="ECO:0000256" key="1">
    <source>
        <dbReference type="ARBA" id="ARBA00001946"/>
    </source>
</evidence>
<keyword evidence="3 6" id="KW-0808">Transferase</keyword>
<dbReference type="PANTHER" id="PTHR12001:SF85">
    <property type="entry name" value="SHORT CHAIN ISOPRENYL DIPHOSPHATE SYNTHASE"/>
    <property type="match status" value="1"/>
</dbReference>
<evidence type="ECO:0000256" key="4">
    <source>
        <dbReference type="ARBA" id="ARBA00022723"/>
    </source>
</evidence>
<dbReference type="GO" id="GO:0046872">
    <property type="term" value="F:metal ion binding"/>
    <property type="evidence" value="ECO:0007669"/>
    <property type="project" value="UniProtKB-KW"/>
</dbReference>
<evidence type="ECO:0000256" key="5">
    <source>
        <dbReference type="ARBA" id="ARBA00022842"/>
    </source>
</evidence>
<keyword evidence="4" id="KW-0479">Metal-binding</keyword>
<dbReference type="GO" id="GO:0008299">
    <property type="term" value="P:isoprenoid biosynthetic process"/>
    <property type="evidence" value="ECO:0007669"/>
    <property type="project" value="InterPro"/>
</dbReference>
<gene>
    <name evidence="7" type="ORF">SOCE26_005130</name>
</gene>
<keyword evidence="5" id="KW-0460">Magnesium</keyword>
<reference evidence="7 8" key="1">
    <citation type="submission" date="2015-09" db="EMBL/GenBank/DDBJ databases">
        <title>Sorangium comparison.</title>
        <authorList>
            <person name="Zaburannyi N."/>
            <person name="Bunk B."/>
            <person name="Overmann J."/>
            <person name="Mueller R."/>
        </authorList>
    </citation>
    <scope>NUCLEOTIDE SEQUENCE [LARGE SCALE GENOMIC DNA]</scope>
    <source>
        <strain evidence="7 8">So ce26</strain>
    </source>
</reference>
<dbReference type="CDD" id="cd00685">
    <property type="entry name" value="Trans_IPPS_HT"/>
    <property type="match status" value="1"/>
</dbReference>
<accession>A0A2L0EIK6</accession>